<dbReference type="OrthoDB" id="9873785at2"/>
<organism evidence="3 4">
    <name type="scientific">Pseudolysobacter antarcticus</name>
    <dbReference type="NCBI Taxonomy" id="2511995"/>
    <lineage>
        <taxon>Bacteria</taxon>
        <taxon>Pseudomonadati</taxon>
        <taxon>Pseudomonadota</taxon>
        <taxon>Gammaproteobacteria</taxon>
        <taxon>Lysobacterales</taxon>
        <taxon>Rhodanobacteraceae</taxon>
        <taxon>Pseudolysobacter</taxon>
    </lineage>
</organism>
<feature type="transmembrane region" description="Helical" evidence="2">
    <location>
        <begin position="42"/>
        <end position="60"/>
    </location>
</feature>
<gene>
    <name evidence="3" type="ORF">ELE36_02585</name>
</gene>
<keyword evidence="4" id="KW-1185">Reference proteome</keyword>
<evidence type="ECO:0000313" key="4">
    <source>
        <dbReference type="Proteomes" id="UP000291562"/>
    </source>
</evidence>
<keyword evidence="2" id="KW-0812">Transmembrane</keyword>
<feature type="compositionally biased region" description="Polar residues" evidence="1">
    <location>
        <begin position="1"/>
        <end position="10"/>
    </location>
</feature>
<sequence length="211" mass="22560">MDHPTSTTPSALGENESRFDQHPSADGWTRITVHPATGPRPLVVLWLCFAAAPWFFWLQLPYSRGIAPFFVLVSGIILALYLTRLAKLSGWSAKRQPGGSFDIGPAGIRLRDGTVIPRGSVTRVLYRNALSGQGPSGVFIAARGGATAATAMAGAAQQQRDYQAFVPLAFCLDVEHGGRSVRLAGGMTEATAHAVYVQVADRLGLNDRRSA</sequence>
<dbReference type="Proteomes" id="UP000291562">
    <property type="component" value="Chromosome"/>
</dbReference>
<protein>
    <submittedName>
        <fullName evidence="3">Uncharacterized protein</fullName>
    </submittedName>
</protein>
<feature type="region of interest" description="Disordered" evidence="1">
    <location>
        <begin position="1"/>
        <end position="23"/>
    </location>
</feature>
<proteinExistence type="predicted"/>
<dbReference type="KEGG" id="xbc:ELE36_02585"/>
<keyword evidence="2" id="KW-0472">Membrane</keyword>
<dbReference type="RefSeq" id="WP_129831605.1">
    <property type="nucleotide sequence ID" value="NZ_CP035704.1"/>
</dbReference>
<evidence type="ECO:0000256" key="2">
    <source>
        <dbReference type="SAM" id="Phobius"/>
    </source>
</evidence>
<evidence type="ECO:0000256" key="1">
    <source>
        <dbReference type="SAM" id="MobiDB-lite"/>
    </source>
</evidence>
<keyword evidence="2" id="KW-1133">Transmembrane helix</keyword>
<evidence type="ECO:0000313" key="3">
    <source>
        <dbReference type="EMBL" id="QBB69349.1"/>
    </source>
</evidence>
<reference evidence="3 4" key="1">
    <citation type="submission" date="2019-01" db="EMBL/GenBank/DDBJ databases">
        <title>Pseudolysobacter antarctica gen. nov., sp. nov., isolated from Fildes Peninsula, Antarctica.</title>
        <authorList>
            <person name="Wei Z."/>
            <person name="Peng F."/>
        </authorList>
    </citation>
    <scope>NUCLEOTIDE SEQUENCE [LARGE SCALE GENOMIC DNA]</scope>
    <source>
        <strain evidence="3 4">AQ6-296</strain>
    </source>
</reference>
<dbReference type="AlphaFoldDB" id="A0A411HFV5"/>
<name>A0A411HFV5_9GAMM</name>
<accession>A0A411HFV5</accession>
<feature type="transmembrane region" description="Helical" evidence="2">
    <location>
        <begin position="66"/>
        <end position="86"/>
    </location>
</feature>
<dbReference type="EMBL" id="CP035704">
    <property type="protein sequence ID" value="QBB69349.1"/>
    <property type="molecule type" value="Genomic_DNA"/>
</dbReference>